<evidence type="ECO:0008006" key="3">
    <source>
        <dbReference type="Google" id="ProtNLM"/>
    </source>
</evidence>
<accession>A0ABQ2FC63</accession>
<keyword evidence="2" id="KW-1185">Reference proteome</keyword>
<dbReference type="Proteomes" id="UP000662111">
    <property type="component" value="Unassembled WGS sequence"/>
</dbReference>
<dbReference type="EMBL" id="BMLB01000004">
    <property type="protein sequence ID" value="GGK73168.1"/>
    <property type="molecule type" value="Genomic_DNA"/>
</dbReference>
<dbReference type="InterPro" id="IPR050509">
    <property type="entry name" value="CoA-transferase_III"/>
</dbReference>
<organism evidence="1 2">
    <name type="scientific">Ornithinimicrobium pekingense</name>
    <dbReference type="NCBI Taxonomy" id="384677"/>
    <lineage>
        <taxon>Bacteria</taxon>
        <taxon>Bacillati</taxon>
        <taxon>Actinomycetota</taxon>
        <taxon>Actinomycetes</taxon>
        <taxon>Micrococcales</taxon>
        <taxon>Ornithinimicrobiaceae</taxon>
        <taxon>Ornithinimicrobium</taxon>
    </lineage>
</organism>
<protein>
    <recommendedName>
        <fullName evidence="3">CoA transferase</fullName>
    </recommendedName>
</protein>
<proteinExistence type="predicted"/>
<dbReference type="Gene3D" id="3.40.50.10540">
    <property type="entry name" value="Crotonobetainyl-coa:carnitine coa-transferase, domain 1"/>
    <property type="match status" value="1"/>
</dbReference>
<dbReference type="Gene3D" id="3.30.1540.10">
    <property type="entry name" value="formyl-coa transferase, domain 3"/>
    <property type="match status" value="1"/>
</dbReference>
<reference evidence="2" key="1">
    <citation type="journal article" date="2019" name="Int. J. Syst. Evol. Microbiol.">
        <title>The Global Catalogue of Microorganisms (GCM) 10K type strain sequencing project: providing services to taxonomists for standard genome sequencing and annotation.</title>
        <authorList>
            <consortium name="The Broad Institute Genomics Platform"/>
            <consortium name="The Broad Institute Genome Sequencing Center for Infectious Disease"/>
            <person name="Wu L."/>
            <person name="Ma J."/>
        </authorList>
    </citation>
    <scope>NUCLEOTIDE SEQUENCE [LARGE SCALE GENOMIC DNA]</scope>
    <source>
        <strain evidence="2">CGMCC 1.5362</strain>
    </source>
</reference>
<sequence length="284" mass="29230">MAVTTARGTGGQLPLEGLRVVSLAVNLPGPLAAARLHELGADVTKVEPPAGDPLEHYVPRWYVELAAGQRVVRLDLRSADGRDGLEGLLARSDLLLTSMRPSAAARLGLAGSVRRHRLAHVEIVGDDGDAEVPGHDLTYQAAHGLLRPPDNPTVLVADTLGAERAVSAALLAWGSVARGFEPPHLRVSLAEAAAAAGAALRQGLTGPGGLLGGALPGYGIYATADGHVAVAALEPQFAAALAEHVGRTREELTTAFAARTTAQWEAVAAEHDLPLTGLRPPVGA</sequence>
<dbReference type="InterPro" id="IPR003673">
    <property type="entry name" value="CoA-Trfase_fam_III"/>
</dbReference>
<name>A0ABQ2FC63_9MICO</name>
<dbReference type="InterPro" id="IPR044855">
    <property type="entry name" value="CoA-Trfase_III_dom3_sf"/>
</dbReference>
<evidence type="ECO:0000313" key="2">
    <source>
        <dbReference type="Proteomes" id="UP000662111"/>
    </source>
</evidence>
<gene>
    <name evidence="1" type="ORF">GCM10011509_22230</name>
</gene>
<dbReference type="PANTHER" id="PTHR48228:SF5">
    <property type="entry name" value="ALPHA-METHYLACYL-COA RACEMASE"/>
    <property type="match status" value="1"/>
</dbReference>
<dbReference type="SUPFAM" id="SSF89796">
    <property type="entry name" value="CoA-transferase family III (CaiB/BaiF)"/>
    <property type="match status" value="1"/>
</dbReference>
<dbReference type="Pfam" id="PF02515">
    <property type="entry name" value="CoA_transf_3"/>
    <property type="match status" value="1"/>
</dbReference>
<dbReference type="InterPro" id="IPR023606">
    <property type="entry name" value="CoA-Trfase_III_dom_1_sf"/>
</dbReference>
<dbReference type="RefSeq" id="WP_022920126.1">
    <property type="nucleotide sequence ID" value="NZ_BMLB01000004.1"/>
</dbReference>
<comment type="caution">
    <text evidence="1">The sequence shown here is derived from an EMBL/GenBank/DDBJ whole genome shotgun (WGS) entry which is preliminary data.</text>
</comment>
<evidence type="ECO:0000313" key="1">
    <source>
        <dbReference type="EMBL" id="GGK73168.1"/>
    </source>
</evidence>
<dbReference type="PANTHER" id="PTHR48228">
    <property type="entry name" value="SUCCINYL-COA--D-CITRAMALATE COA-TRANSFERASE"/>
    <property type="match status" value="1"/>
</dbReference>